<dbReference type="AlphaFoldDB" id="A0A9P9IZM1"/>
<dbReference type="GO" id="GO:0003677">
    <property type="term" value="F:DNA binding"/>
    <property type="evidence" value="ECO:0007669"/>
    <property type="project" value="InterPro"/>
</dbReference>
<feature type="domain" description="Xylanolytic transcriptional activator regulatory" evidence="3">
    <location>
        <begin position="343"/>
        <end position="416"/>
    </location>
</feature>
<dbReference type="PANTHER" id="PTHR46910:SF5">
    <property type="entry name" value="ZN(II)2CYS6 TRANSCRIPTION FACTOR (EUROFUNG)"/>
    <property type="match status" value="1"/>
</dbReference>
<accession>A0A9P9IZM1</accession>
<protein>
    <recommendedName>
        <fullName evidence="3">Xylanolytic transcriptional activator regulatory domain-containing protein</fullName>
    </recommendedName>
</protein>
<dbReference type="GO" id="GO:0000981">
    <property type="term" value="F:DNA-binding transcription factor activity, RNA polymerase II-specific"/>
    <property type="evidence" value="ECO:0007669"/>
    <property type="project" value="InterPro"/>
</dbReference>
<evidence type="ECO:0000256" key="1">
    <source>
        <dbReference type="ARBA" id="ARBA00023242"/>
    </source>
</evidence>
<dbReference type="PANTHER" id="PTHR46910">
    <property type="entry name" value="TRANSCRIPTION FACTOR PDR1"/>
    <property type="match status" value="1"/>
</dbReference>
<dbReference type="InterPro" id="IPR007219">
    <property type="entry name" value="XnlR_reg_dom"/>
</dbReference>
<name>A0A9P9IZM1_9HYPO</name>
<dbReference type="InterPro" id="IPR050987">
    <property type="entry name" value="AtrR-like"/>
</dbReference>
<organism evidence="4 5">
    <name type="scientific">Dactylonectria estremocensis</name>
    <dbReference type="NCBI Taxonomy" id="1079267"/>
    <lineage>
        <taxon>Eukaryota</taxon>
        <taxon>Fungi</taxon>
        <taxon>Dikarya</taxon>
        <taxon>Ascomycota</taxon>
        <taxon>Pezizomycotina</taxon>
        <taxon>Sordariomycetes</taxon>
        <taxon>Hypocreomycetidae</taxon>
        <taxon>Hypocreales</taxon>
        <taxon>Nectriaceae</taxon>
        <taxon>Dactylonectria</taxon>
    </lineage>
</organism>
<dbReference type="Gene3D" id="4.10.240.10">
    <property type="entry name" value="Zn(2)-C6 fungal-type DNA-binding domain"/>
    <property type="match status" value="1"/>
</dbReference>
<dbReference type="CDD" id="cd12148">
    <property type="entry name" value="fungal_TF_MHR"/>
    <property type="match status" value="1"/>
</dbReference>
<evidence type="ECO:0000259" key="3">
    <source>
        <dbReference type="SMART" id="SM00906"/>
    </source>
</evidence>
<dbReference type="GO" id="GO:0006351">
    <property type="term" value="P:DNA-templated transcription"/>
    <property type="evidence" value="ECO:0007669"/>
    <property type="project" value="InterPro"/>
</dbReference>
<dbReference type="GO" id="GO:0008270">
    <property type="term" value="F:zinc ion binding"/>
    <property type="evidence" value="ECO:0007669"/>
    <property type="project" value="InterPro"/>
</dbReference>
<sequence>MAASLQVEADAETSTQPRDEGSDSPAHDFPAPIARRAIRCDRNSPCSYCFQANIPCIQANTRPKEKRTRILLSAQYERKIDIIDGRLEEVTRLIEDLQMNLTAPTAPAIQTNESRESSPRPPIPTSSSAHFGHVVRQASDSPAVQGESSLAAHSIFASEFLQVAVQTDVTPDSSNAEFRDALSSLHHVVDSMNQQNGANDMSYPDAQLAECHSFRGNELPPMKLTVALIRAAKAAPTEMATMIHEFSPLENFSELCLHVYFSENYSQADFITANAGLMYLYMEYMSRTPEKEDEIQPYVEMCRSNLQTALANLPLHLPATSRMIGALLLGSFHAIDISKPTLCWTLISKASELCQTLGYHQSSSMKNDDTKTIQRKLFLFWNVYMIEKSLSLRLGRASTIPDWAVTVSIPEMEDFYPNPLSPNISLWIRTAKCQGRIYEILFSPNSVLQPDHVRESRVQSLANDLTEIRSQQYGMSIGKPMSKFTFITDDILRLSLLTLVYRASRSPLKKHTTFIPECVDAARATLERHQDCMRFLEQSHALYYSAYIQWTLLYAPFVPFIVVFCQIIETRDEMDLARLESFIKSMDSAPPALDTAANMYRLFQALYKVAIRYIEFRNSTPIPGHTETGAQLNSCLNALGFTNVGLDTGQQDATGLFQGQLEVTENFMGDDAIDSFMEDQHGINPIWTSDPAQLDGWFNNNDQVMEFIEQTSFDSHLDERSVDPQLE</sequence>
<keyword evidence="5" id="KW-1185">Reference proteome</keyword>
<reference evidence="4" key="1">
    <citation type="journal article" date="2021" name="Nat. Commun.">
        <title>Genetic determinants of endophytism in the Arabidopsis root mycobiome.</title>
        <authorList>
            <person name="Mesny F."/>
            <person name="Miyauchi S."/>
            <person name="Thiergart T."/>
            <person name="Pickel B."/>
            <person name="Atanasova L."/>
            <person name="Karlsson M."/>
            <person name="Huettel B."/>
            <person name="Barry K.W."/>
            <person name="Haridas S."/>
            <person name="Chen C."/>
            <person name="Bauer D."/>
            <person name="Andreopoulos W."/>
            <person name="Pangilinan J."/>
            <person name="LaButti K."/>
            <person name="Riley R."/>
            <person name="Lipzen A."/>
            <person name="Clum A."/>
            <person name="Drula E."/>
            <person name="Henrissat B."/>
            <person name="Kohler A."/>
            <person name="Grigoriev I.V."/>
            <person name="Martin F.M."/>
            <person name="Hacquard S."/>
        </authorList>
    </citation>
    <scope>NUCLEOTIDE SEQUENCE</scope>
    <source>
        <strain evidence="4">MPI-CAGE-AT-0021</strain>
    </source>
</reference>
<dbReference type="Proteomes" id="UP000717696">
    <property type="component" value="Unassembled WGS sequence"/>
</dbReference>
<dbReference type="OrthoDB" id="103819at2759"/>
<keyword evidence="1" id="KW-0539">Nucleus</keyword>
<comment type="caution">
    <text evidence="4">The sequence shown here is derived from an EMBL/GenBank/DDBJ whole genome shotgun (WGS) entry which is preliminary data.</text>
</comment>
<dbReference type="EMBL" id="JAGMUU010000014">
    <property type="protein sequence ID" value="KAH7139772.1"/>
    <property type="molecule type" value="Genomic_DNA"/>
</dbReference>
<evidence type="ECO:0000256" key="2">
    <source>
        <dbReference type="SAM" id="MobiDB-lite"/>
    </source>
</evidence>
<gene>
    <name evidence="4" type="ORF">B0J13DRAFT_586331</name>
</gene>
<feature type="region of interest" description="Disordered" evidence="2">
    <location>
        <begin position="1"/>
        <end position="30"/>
    </location>
</feature>
<dbReference type="SMART" id="SM00906">
    <property type="entry name" value="Fungal_trans"/>
    <property type="match status" value="1"/>
</dbReference>
<dbReference type="InterPro" id="IPR036864">
    <property type="entry name" value="Zn2-C6_fun-type_DNA-bd_sf"/>
</dbReference>
<feature type="region of interest" description="Disordered" evidence="2">
    <location>
        <begin position="104"/>
        <end position="129"/>
    </location>
</feature>
<evidence type="ECO:0000313" key="5">
    <source>
        <dbReference type="Proteomes" id="UP000717696"/>
    </source>
</evidence>
<proteinExistence type="predicted"/>
<evidence type="ECO:0000313" key="4">
    <source>
        <dbReference type="EMBL" id="KAH7139772.1"/>
    </source>
</evidence>
<dbReference type="Pfam" id="PF04082">
    <property type="entry name" value="Fungal_trans"/>
    <property type="match status" value="1"/>
</dbReference>